<comment type="similarity">
    <text evidence="1">Belongs to the RelE toxin family.</text>
</comment>
<dbReference type="RefSeq" id="WP_311821058.1">
    <property type="nucleotide sequence ID" value="NZ_JARPYF010000001.1"/>
</dbReference>
<sequence length="90" mass="10498">MKYRVIYMPQAQKQLKKMDRNQATIIAAWIIKNLEGTTDPRQHGKGFTGNQSGEWRYRIGSYRILAVIRDSEIVIEVFSIGHRSAIYKKQ</sequence>
<dbReference type="Gene3D" id="3.30.2310.20">
    <property type="entry name" value="RelE-like"/>
    <property type="match status" value="1"/>
</dbReference>
<keyword evidence="2" id="KW-1277">Toxin-antitoxin system</keyword>
<dbReference type="Pfam" id="PF05016">
    <property type="entry name" value="ParE_toxin"/>
    <property type="match status" value="1"/>
</dbReference>
<dbReference type="PANTHER" id="PTHR35601">
    <property type="entry name" value="TOXIN RELE"/>
    <property type="match status" value="1"/>
</dbReference>
<evidence type="ECO:0000313" key="4">
    <source>
        <dbReference type="Proteomes" id="UP001252875"/>
    </source>
</evidence>
<protein>
    <submittedName>
        <fullName evidence="3">Type II toxin-antitoxin system RelE/ParE family toxin</fullName>
    </submittedName>
</protein>
<organism evidence="3 4">
    <name type="scientific">Enterococcus hulanensis</name>
    <dbReference type="NCBI Taxonomy" id="2559929"/>
    <lineage>
        <taxon>Bacteria</taxon>
        <taxon>Bacillati</taxon>
        <taxon>Bacillota</taxon>
        <taxon>Bacilli</taxon>
        <taxon>Lactobacillales</taxon>
        <taxon>Enterococcaceae</taxon>
        <taxon>Enterococcus</taxon>
    </lineage>
</organism>
<dbReference type="EMBL" id="JARPYI010000001">
    <property type="protein sequence ID" value="MDT2598693.1"/>
    <property type="molecule type" value="Genomic_DNA"/>
</dbReference>
<name>A0ABU3EV05_9ENTE</name>
<dbReference type="Proteomes" id="UP001252875">
    <property type="component" value="Unassembled WGS sequence"/>
</dbReference>
<reference evidence="3 4" key="1">
    <citation type="submission" date="2023-03" db="EMBL/GenBank/DDBJ databases">
        <authorList>
            <person name="Shen W."/>
            <person name="Cai J."/>
        </authorList>
    </citation>
    <scope>NUCLEOTIDE SEQUENCE [LARGE SCALE GENOMIC DNA]</scope>
    <source>
        <strain evidence="3 4">D6-4</strain>
    </source>
</reference>
<evidence type="ECO:0000313" key="3">
    <source>
        <dbReference type="EMBL" id="MDT2598693.1"/>
    </source>
</evidence>
<dbReference type="InterPro" id="IPR007712">
    <property type="entry name" value="RelE/ParE_toxin"/>
</dbReference>
<gene>
    <name evidence="3" type="ORF">P7D85_02845</name>
</gene>
<proteinExistence type="inferred from homology"/>
<dbReference type="InterPro" id="IPR035093">
    <property type="entry name" value="RelE/ParE_toxin_dom_sf"/>
</dbReference>
<comment type="caution">
    <text evidence="3">The sequence shown here is derived from an EMBL/GenBank/DDBJ whole genome shotgun (WGS) entry which is preliminary data.</text>
</comment>
<dbReference type="SUPFAM" id="SSF143011">
    <property type="entry name" value="RelE-like"/>
    <property type="match status" value="1"/>
</dbReference>
<dbReference type="PANTHER" id="PTHR35601:SF1">
    <property type="entry name" value="TOXIN RELE"/>
    <property type="match status" value="1"/>
</dbReference>
<evidence type="ECO:0000256" key="2">
    <source>
        <dbReference type="ARBA" id="ARBA00022649"/>
    </source>
</evidence>
<evidence type="ECO:0000256" key="1">
    <source>
        <dbReference type="ARBA" id="ARBA00006226"/>
    </source>
</evidence>
<accession>A0ABU3EV05</accession>
<keyword evidence="4" id="KW-1185">Reference proteome</keyword>